<dbReference type="CDD" id="cd08504">
    <property type="entry name" value="PBP2_OppA"/>
    <property type="match status" value="1"/>
</dbReference>
<evidence type="ECO:0000313" key="8">
    <source>
        <dbReference type="Proteomes" id="UP000296469"/>
    </source>
</evidence>
<evidence type="ECO:0000256" key="2">
    <source>
        <dbReference type="ARBA" id="ARBA00005695"/>
    </source>
</evidence>
<accession>A0A4P7SEB8</accession>
<dbReference type="InterPro" id="IPR030678">
    <property type="entry name" value="Peptide/Ni-bd"/>
</dbReference>
<dbReference type="GO" id="GO:0042597">
    <property type="term" value="C:periplasmic space"/>
    <property type="evidence" value="ECO:0007669"/>
    <property type="project" value="UniProtKB-ARBA"/>
</dbReference>
<evidence type="ECO:0000256" key="1">
    <source>
        <dbReference type="ARBA" id="ARBA00004196"/>
    </source>
</evidence>
<evidence type="ECO:0000256" key="4">
    <source>
        <dbReference type="ARBA" id="ARBA00022729"/>
    </source>
</evidence>
<dbReference type="SUPFAM" id="SSF53850">
    <property type="entry name" value="Periplasmic binding protein-like II"/>
    <property type="match status" value="1"/>
</dbReference>
<keyword evidence="8" id="KW-1185">Reference proteome</keyword>
<dbReference type="EMBL" id="CP039291">
    <property type="protein sequence ID" value="QCB92372.1"/>
    <property type="molecule type" value="Genomic_DNA"/>
</dbReference>
<dbReference type="InterPro" id="IPR000914">
    <property type="entry name" value="SBP_5_dom"/>
</dbReference>
<feature type="chain" id="PRO_5020393534" evidence="5">
    <location>
        <begin position="29"/>
        <end position="552"/>
    </location>
</feature>
<feature type="domain" description="Solute-binding protein family 5" evidence="6">
    <location>
        <begin position="86"/>
        <end position="471"/>
    </location>
</feature>
<name>A0A4P7SEB8_9CELL</name>
<dbReference type="Pfam" id="PF00496">
    <property type="entry name" value="SBP_bac_5"/>
    <property type="match status" value="1"/>
</dbReference>
<comment type="subcellular location">
    <subcellularLocation>
        <location evidence="1">Cell envelope</location>
    </subcellularLocation>
</comment>
<evidence type="ECO:0000313" key="7">
    <source>
        <dbReference type="EMBL" id="QCB92372.1"/>
    </source>
</evidence>
<evidence type="ECO:0000256" key="5">
    <source>
        <dbReference type="SAM" id="SignalP"/>
    </source>
</evidence>
<dbReference type="PROSITE" id="PS51257">
    <property type="entry name" value="PROKAR_LIPOPROTEIN"/>
    <property type="match status" value="1"/>
</dbReference>
<dbReference type="Gene3D" id="3.10.105.10">
    <property type="entry name" value="Dipeptide-binding Protein, Domain 3"/>
    <property type="match status" value="1"/>
</dbReference>
<dbReference type="Proteomes" id="UP000296469">
    <property type="component" value="Chromosome"/>
</dbReference>
<dbReference type="PIRSF" id="PIRSF002741">
    <property type="entry name" value="MppA"/>
    <property type="match status" value="1"/>
</dbReference>
<dbReference type="GO" id="GO:1904680">
    <property type="term" value="F:peptide transmembrane transporter activity"/>
    <property type="evidence" value="ECO:0007669"/>
    <property type="project" value="TreeGrafter"/>
</dbReference>
<proteinExistence type="inferred from homology"/>
<comment type="similarity">
    <text evidence="2">Belongs to the bacterial solute-binding protein 5 family.</text>
</comment>
<dbReference type="Gene3D" id="3.90.76.10">
    <property type="entry name" value="Dipeptide-binding Protein, Domain 1"/>
    <property type="match status" value="1"/>
</dbReference>
<dbReference type="AlphaFoldDB" id="A0A4P7SEB8"/>
<dbReference type="FunFam" id="3.90.76.10:FF:000001">
    <property type="entry name" value="Oligopeptide ABC transporter substrate-binding protein"/>
    <property type="match status" value="1"/>
</dbReference>
<dbReference type="GO" id="GO:0030313">
    <property type="term" value="C:cell envelope"/>
    <property type="evidence" value="ECO:0007669"/>
    <property type="project" value="UniProtKB-SubCell"/>
</dbReference>
<protein>
    <submittedName>
        <fullName evidence="7">Peptide ABC transporter substrate-binding protein</fullName>
    </submittedName>
</protein>
<feature type="signal peptide" evidence="5">
    <location>
        <begin position="1"/>
        <end position="28"/>
    </location>
</feature>
<evidence type="ECO:0000256" key="3">
    <source>
        <dbReference type="ARBA" id="ARBA00022448"/>
    </source>
</evidence>
<dbReference type="GO" id="GO:0043190">
    <property type="term" value="C:ATP-binding cassette (ABC) transporter complex"/>
    <property type="evidence" value="ECO:0007669"/>
    <property type="project" value="InterPro"/>
</dbReference>
<sequence>MNVRRPLVRGLVALTAATLLLSACTTTGDPEPGGTAAAGGTVQEATVVVAQELNTIDPPLAIDSNSAIVVNNVYEGLYRLDEANQPVPAGAADLPEVSADGLTYTIPLNPDATWSDGTPVTAHDYVFAWQRAVGLDNAGENQKYYGTILNADAIIAGEQEPDQLGVEATDDHTLVVTLAAPVAYFPSMLAVVPFFPVSEAYVTEQGDAFASDSEHAVYNGPFVLADFAGPGIGTDWTYERNDEYWDAGSVRLDSIAVRVVKETTTAVNLYKSGEVHQVAIAGAQVQAEQADPGFVADTTATSAFLGYNHADPVLADPRVREAISLVIDREALTASVLADGSTPATGLVPPGLATSPDGEDFADAAGDLLTTDVARAQDLWAQARADLGVSSLAIDLQTFESDRTRAVAEYLQGAVQENLEGVTLAVTTNPVANFLEKTGSGAFGAYLVTWGADYADPSSQLGLVRSDAGTNWGGYANPEFDAALEAAQVTHATDAAARFDDLLHAQEVLVADQGVTPIYFQSSTLLRSPDLKGVVFHTAGPAFEYKSAYLED</sequence>
<dbReference type="Gene3D" id="3.40.190.10">
    <property type="entry name" value="Periplasmic binding protein-like II"/>
    <property type="match status" value="1"/>
</dbReference>
<evidence type="ECO:0000259" key="6">
    <source>
        <dbReference type="Pfam" id="PF00496"/>
    </source>
</evidence>
<keyword evidence="4 5" id="KW-0732">Signal</keyword>
<organism evidence="7 8">
    <name type="scientific">Cellulomonas shaoxiangyii</name>
    <dbReference type="NCBI Taxonomy" id="2566013"/>
    <lineage>
        <taxon>Bacteria</taxon>
        <taxon>Bacillati</taxon>
        <taxon>Actinomycetota</taxon>
        <taxon>Actinomycetes</taxon>
        <taxon>Micrococcales</taxon>
        <taxon>Cellulomonadaceae</taxon>
        <taxon>Cellulomonas</taxon>
    </lineage>
</organism>
<dbReference type="GO" id="GO:0015833">
    <property type="term" value="P:peptide transport"/>
    <property type="evidence" value="ECO:0007669"/>
    <property type="project" value="TreeGrafter"/>
</dbReference>
<dbReference type="PANTHER" id="PTHR30290">
    <property type="entry name" value="PERIPLASMIC BINDING COMPONENT OF ABC TRANSPORTER"/>
    <property type="match status" value="1"/>
</dbReference>
<dbReference type="RefSeq" id="WP_135972244.1">
    <property type="nucleotide sequence ID" value="NZ_CP039291.1"/>
</dbReference>
<gene>
    <name evidence="7" type="ORF">E5225_01170</name>
</gene>
<dbReference type="OrthoDB" id="9046151at2"/>
<dbReference type="KEGG" id="celz:E5225_01170"/>
<dbReference type="InterPro" id="IPR039424">
    <property type="entry name" value="SBP_5"/>
</dbReference>
<reference evidence="7 8" key="1">
    <citation type="submission" date="2019-04" db="EMBL/GenBank/DDBJ databases">
        <title>Isolation and identification of Cellulomonas shaoxiangyii sp. Nov. isolated from feces of the Tibetan antelopes (Pantholops hodgsonii) in the Qinghai-Tibet plateau of China.</title>
        <authorList>
            <person name="Tian Z."/>
        </authorList>
    </citation>
    <scope>NUCLEOTIDE SEQUENCE [LARGE SCALE GENOMIC DNA]</scope>
    <source>
        <strain evidence="7 8">Z28</strain>
    </source>
</reference>
<dbReference type="PANTHER" id="PTHR30290:SF10">
    <property type="entry name" value="PERIPLASMIC OLIGOPEPTIDE-BINDING PROTEIN-RELATED"/>
    <property type="match status" value="1"/>
</dbReference>
<keyword evidence="3" id="KW-0813">Transport</keyword>